<dbReference type="AlphaFoldDB" id="A0A9J6PCG7"/>
<proteinExistence type="predicted"/>
<sequence length="138" mass="13732">MSGIDNDGAAPADWQGVSGDAPEAFGNELTIAQETGNAGCRPMTWGERAQSGALHGGGLAGSVGLGVGGAMVMQNALPGLIGGGLGDDDGGGRNALQNTSAVLFGTGLVMVGQGVRYGVENARALRNETFNPDTQVCQ</sequence>
<dbReference type="EMBL" id="JAMZFT010000001">
    <property type="protein sequence ID" value="MCP1335958.1"/>
    <property type="molecule type" value="Genomic_DNA"/>
</dbReference>
<evidence type="ECO:0000313" key="2">
    <source>
        <dbReference type="EMBL" id="MCP1335958.1"/>
    </source>
</evidence>
<accession>A0A9J6PCG7</accession>
<dbReference type="Proteomes" id="UP001055804">
    <property type="component" value="Unassembled WGS sequence"/>
</dbReference>
<organism evidence="2 3">
    <name type="scientific">Futiania mangrovi</name>
    <dbReference type="NCBI Taxonomy" id="2959716"/>
    <lineage>
        <taxon>Bacteria</taxon>
        <taxon>Pseudomonadati</taxon>
        <taxon>Pseudomonadota</taxon>
        <taxon>Alphaproteobacteria</taxon>
        <taxon>Futianiales</taxon>
        <taxon>Futianiaceae</taxon>
        <taxon>Futiania</taxon>
    </lineage>
</organism>
<protein>
    <submittedName>
        <fullName evidence="2">Uncharacterized protein</fullName>
    </submittedName>
</protein>
<keyword evidence="3" id="KW-1185">Reference proteome</keyword>
<evidence type="ECO:0000313" key="3">
    <source>
        <dbReference type="Proteomes" id="UP001055804"/>
    </source>
</evidence>
<feature type="region of interest" description="Disordered" evidence="1">
    <location>
        <begin position="1"/>
        <end position="23"/>
    </location>
</feature>
<reference evidence="2" key="1">
    <citation type="submission" date="2022-06" db="EMBL/GenBank/DDBJ databases">
        <title>Isolation and Genomics of Futiania mangrovii gen. nov., sp. nov., a Rare and Metabolically-versatile member in the Class Alphaproteobacteria.</title>
        <authorList>
            <person name="Liu L."/>
            <person name="Huang W.-C."/>
            <person name="Pan J."/>
            <person name="Li J."/>
            <person name="Huang Y."/>
            <person name="Du H."/>
            <person name="Liu Y."/>
            <person name="Li M."/>
        </authorList>
    </citation>
    <scope>NUCLEOTIDE SEQUENCE</scope>
    <source>
        <strain evidence="2">FT118</strain>
    </source>
</reference>
<name>A0A9J6PCG7_9PROT</name>
<evidence type="ECO:0000256" key="1">
    <source>
        <dbReference type="SAM" id="MobiDB-lite"/>
    </source>
</evidence>
<comment type="caution">
    <text evidence="2">The sequence shown here is derived from an EMBL/GenBank/DDBJ whole genome shotgun (WGS) entry which is preliminary data.</text>
</comment>
<dbReference type="RefSeq" id="WP_269331880.1">
    <property type="nucleotide sequence ID" value="NZ_JAMZFT010000001.1"/>
</dbReference>
<gene>
    <name evidence="2" type="ORF">NJQ99_06005</name>
</gene>